<dbReference type="InterPro" id="IPR036638">
    <property type="entry name" value="HLH_DNA-bd_sf"/>
</dbReference>
<gene>
    <name evidence="1" type="ORF">SAMN02745134_01467</name>
</gene>
<evidence type="ECO:0000313" key="2">
    <source>
        <dbReference type="Proteomes" id="UP000192468"/>
    </source>
</evidence>
<evidence type="ECO:0000313" key="1">
    <source>
        <dbReference type="EMBL" id="SMC21849.1"/>
    </source>
</evidence>
<protein>
    <submittedName>
        <fullName evidence="1">Spo0E like sporulation regulatory protein</fullName>
    </submittedName>
</protein>
<sequence length="52" mass="6322">MDINEKMEILRDYLNDLLSNEENLCKDDILKVSEELDKLIEEFYQEQNKTQK</sequence>
<dbReference type="Proteomes" id="UP000192468">
    <property type="component" value="Unassembled WGS sequence"/>
</dbReference>
<proteinExistence type="predicted"/>
<organism evidence="1 2">
    <name type="scientific">Clostridium acidisoli DSM 12555</name>
    <dbReference type="NCBI Taxonomy" id="1121291"/>
    <lineage>
        <taxon>Bacteria</taxon>
        <taxon>Bacillati</taxon>
        <taxon>Bacillota</taxon>
        <taxon>Clostridia</taxon>
        <taxon>Eubacteriales</taxon>
        <taxon>Clostridiaceae</taxon>
        <taxon>Clostridium</taxon>
    </lineage>
</organism>
<dbReference type="Pfam" id="PF09388">
    <property type="entry name" value="SpoOE-like"/>
    <property type="match status" value="1"/>
</dbReference>
<dbReference type="InterPro" id="IPR018540">
    <property type="entry name" value="Spo0E-like"/>
</dbReference>
<dbReference type="GO" id="GO:0043937">
    <property type="term" value="P:regulation of sporulation"/>
    <property type="evidence" value="ECO:0007669"/>
    <property type="project" value="InterPro"/>
</dbReference>
<dbReference type="OrthoDB" id="1956812at2"/>
<name>A0A1W1XD84_9CLOT</name>
<dbReference type="InterPro" id="IPR037208">
    <property type="entry name" value="Spo0E-like_sf"/>
</dbReference>
<reference evidence="1 2" key="1">
    <citation type="submission" date="2017-04" db="EMBL/GenBank/DDBJ databases">
        <authorList>
            <person name="Afonso C.L."/>
            <person name="Miller P.J."/>
            <person name="Scott M.A."/>
            <person name="Spackman E."/>
            <person name="Goraichik I."/>
            <person name="Dimitrov K.M."/>
            <person name="Suarez D.L."/>
            <person name="Swayne D.E."/>
        </authorList>
    </citation>
    <scope>NUCLEOTIDE SEQUENCE [LARGE SCALE GENOMIC DNA]</scope>
    <source>
        <strain evidence="1 2">DSM 12555</strain>
    </source>
</reference>
<dbReference type="SUPFAM" id="SSF140500">
    <property type="entry name" value="BAS1536-like"/>
    <property type="match status" value="1"/>
</dbReference>
<keyword evidence="2" id="KW-1185">Reference proteome</keyword>
<accession>A0A1W1XD84</accession>
<dbReference type="EMBL" id="FWXH01000003">
    <property type="protein sequence ID" value="SMC21849.1"/>
    <property type="molecule type" value="Genomic_DNA"/>
</dbReference>
<dbReference type="Gene3D" id="4.10.280.10">
    <property type="entry name" value="Helix-loop-helix DNA-binding domain"/>
    <property type="match status" value="1"/>
</dbReference>
<dbReference type="AlphaFoldDB" id="A0A1W1XD84"/>
<dbReference type="GO" id="GO:0046983">
    <property type="term" value="F:protein dimerization activity"/>
    <property type="evidence" value="ECO:0007669"/>
    <property type="project" value="InterPro"/>
</dbReference>